<feature type="transmembrane region" description="Helical" evidence="8">
    <location>
        <begin position="387"/>
        <end position="409"/>
    </location>
</feature>
<feature type="transmembrane region" description="Helical" evidence="8">
    <location>
        <begin position="42"/>
        <end position="66"/>
    </location>
</feature>
<evidence type="ECO:0000256" key="3">
    <source>
        <dbReference type="ARBA" id="ARBA00022448"/>
    </source>
</evidence>
<feature type="transmembrane region" description="Helical" evidence="8">
    <location>
        <begin position="316"/>
        <end position="344"/>
    </location>
</feature>
<evidence type="ECO:0000256" key="6">
    <source>
        <dbReference type="ARBA" id="ARBA00023136"/>
    </source>
</evidence>
<dbReference type="InterPro" id="IPR050277">
    <property type="entry name" value="Sodium:Solute_Symporter"/>
</dbReference>
<evidence type="ECO:0000256" key="5">
    <source>
        <dbReference type="ARBA" id="ARBA00022989"/>
    </source>
</evidence>
<feature type="transmembrane region" description="Helical" evidence="8">
    <location>
        <begin position="270"/>
        <end position="296"/>
    </location>
</feature>
<feature type="transmembrane region" description="Helical" evidence="8">
    <location>
        <begin position="364"/>
        <end position="381"/>
    </location>
</feature>
<comment type="caution">
    <text evidence="9">The sequence shown here is derived from an EMBL/GenBank/DDBJ whole genome shotgun (WGS) entry which is preliminary data.</text>
</comment>
<dbReference type="Gene3D" id="1.20.1730.10">
    <property type="entry name" value="Sodium/glucose cotransporter"/>
    <property type="match status" value="1"/>
</dbReference>
<keyword evidence="4 8" id="KW-0812">Transmembrane</keyword>
<feature type="transmembrane region" description="Helical" evidence="8">
    <location>
        <begin position="421"/>
        <end position="445"/>
    </location>
</feature>
<sequence>MTALAIIFVFLAASMGLGLRARRGKDMDLEQWSVGGRGFGTIFVFLLLAGEIYTTFTFLGASGWAYGKGAPAFYILCYASLAYVISYWLLPPIWRYAKEHRLVSQSDFFVSKFQSPLLGGLVALVGVVAMVPYLVLQLKGLGIIVSVSSYGHVSPHWAIVIGTVALTLYVTVSGIHGSAWTALLKDIAILAVVLILGIYLPLHYFGGIGAMFHQVDAAQPHFLTLHSSGMSPAWFASTVLLSALGFYMWPHTFGASYSAQNERVFRRNAIFMPLYQLVLLFVFFVGFAAILVVPGLTGSDTDLSLLRITTASFPPWFVGVVGGAGLLTALVPGSLLLMSSATCLAKNVYQLARPASSDADTARLAKRLVPVIALISLYFALNGGSSLVSLLLMGYALVTQLFPALLASLAPRQLVTKQGAAAGMIVGVAAVIVVTLTGTSVGSLLPGLPQAVKDLNVGVIALILNCAAMAAVSAATRRTTTTLSPASVSV</sequence>
<evidence type="ECO:0000256" key="1">
    <source>
        <dbReference type="ARBA" id="ARBA00004141"/>
    </source>
</evidence>
<dbReference type="PROSITE" id="PS50283">
    <property type="entry name" value="NA_SOLUT_SYMP_3"/>
    <property type="match status" value="1"/>
</dbReference>
<feature type="transmembrane region" description="Helical" evidence="8">
    <location>
        <begin position="6"/>
        <end position="21"/>
    </location>
</feature>
<feature type="transmembrane region" description="Helical" evidence="8">
    <location>
        <begin position="457"/>
        <end position="475"/>
    </location>
</feature>
<evidence type="ECO:0000256" key="2">
    <source>
        <dbReference type="ARBA" id="ARBA00006434"/>
    </source>
</evidence>
<keyword evidence="3" id="KW-0813">Transport</keyword>
<feature type="transmembrane region" description="Helical" evidence="8">
    <location>
        <begin position="156"/>
        <end position="175"/>
    </location>
</feature>
<dbReference type="Proteomes" id="UP001163064">
    <property type="component" value="Unassembled WGS sequence"/>
</dbReference>
<feature type="transmembrane region" description="Helical" evidence="8">
    <location>
        <begin position="232"/>
        <end position="249"/>
    </location>
</feature>
<dbReference type="RefSeq" id="WP_266601942.1">
    <property type="nucleotide sequence ID" value="NZ_JAPHNL010000257.1"/>
</dbReference>
<evidence type="ECO:0000313" key="9">
    <source>
        <dbReference type="EMBL" id="MCX3062066.1"/>
    </source>
</evidence>
<feature type="transmembrane region" description="Helical" evidence="8">
    <location>
        <begin position="115"/>
        <end position="136"/>
    </location>
</feature>
<evidence type="ECO:0000256" key="7">
    <source>
        <dbReference type="RuleBase" id="RU362091"/>
    </source>
</evidence>
<evidence type="ECO:0000313" key="10">
    <source>
        <dbReference type="Proteomes" id="UP001163064"/>
    </source>
</evidence>
<comment type="similarity">
    <text evidence="2 7">Belongs to the sodium:solute symporter (SSF) (TC 2.A.21) family.</text>
</comment>
<dbReference type="CDD" id="cd10322">
    <property type="entry name" value="SLC5sbd"/>
    <property type="match status" value="1"/>
</dbReference>
<dbReference type="InterPro" id="IPR001734">
    <property type="entry name" value="Na/solute_symporter"/>
</dbReference>
<feature type="transmembrane region" description="Helical" evidence="8">
    <location>
        <begin position="187"/>
        <end position="212"/>
    </location>
</feature>
<accession>A0ABT3TYE6</accession>
<keyword evidence="5 8" id="KW-1133">Transmembrane helix</keyword>
<dbReference type="PANTHER" id="PTHR48086:SF8">
    <property type="entry name" value="MONOCARBOXYLIC ACID PERMEASE"/>
    <property type="match status" value="1"/>
</dbReference>
<proteinExistence type="inferred from homology"/>
<dbReference type="Pfam" id="PF00474">
    <property type="entry name" value="SSF"/>
    <property type="match status" value="1"/>
</dbReference>
<dbReference type="PANTHER" id="PTHR48086">
    <property type="entry name" value="SODIUM/PROLINE SYMPORTER-RELATED"/>
    <property type="match status" value="1"/>
</dbReference>
<evidence type="ECO:0000256" key="4">
    <source>
        <dbReference type="ARBA" id="ARBA00022692"/>
    </source>
</evidence>
<comment type="subcellular location">
    <subcellularLocation>
        <location evidence="1">Membrane</location>
        <topology evidence="1">Multi-pass membrane protein</topology>
    </subcellularLocation>
</comment>
<reference evidence="9" key="1">
    <citation type="submission" date="2022-10" db="EMBL/GenBank/DDBJ databases">
        <title>Streptomyces beihaiensis sp. nov., a chitin degrading actinobacterium, isolated from shrimp pond soil.</title>
        <authorList>
            <person name="Xie J."/>
            <person name="Shen N."/>
        </authorList>
    </citation>
    <scope>NUCLEOTIDE SEQUENCE</scope>
    <source>
        <strain evidence="9">GXMU-J5</strain>
    </source>
</reference>
<keyword evidence="10" id="KW-1185">Reference proteome</keyword>
<name>A0ABT3TYE6_9ACTN</name>
<dbReference type="InterPro" id="IPR038377">
    <property type="entry name" value="Na/Glc_symporter_sf"/>
</dbReference>
<keyword evidence="6 8" id="KW-0472">Membrane</keyword>
<feature type="transmembrane region" description="Helical" evidence="8">
    <location>
        <begin position="72"/>
        <end position="94"/>
    </location>
</feature>
<evidence type="ECO:0000256" key="8">
    <source>
        <dbReference type="SAM" id="Phobius"/>
    </source>
</evidence>
<organism evidence="9 10">
    <name type="scientific">Streptomyces beihaiensis</name>
    <dbReference type="NCBI Taxonomy" id="2984495"/>
    <lineage>
        <taxon>Bacteria</taxon>
        <taxon>Bacillati</taxon>
        <taxon>Actinomycetota</taxon>
        <taxon>Actinomycetes</taxon>
        <taxon>Kitasatosporales</taxon>
        <taxon>Streptomycetaceae</taxon>
        <taxon>Streptomyces</taxon>
    </lineage>
</organism>
<protein>
    <submittedName>
        <fullName evidence="9">Sodium:solute symporter</fullName>
    </submittedName>
</protein>
<gene>
    <name evidence="9" type="ORF">OFY01_20345</name>
</gene>
<dbReference type="EMBL" id="JAPHNL010000257">
    <property type="protein sequence ID" value="MCX3062066.1"/>
    <property type="molecule type" value="Genomic_DNA"/>
</dbReference>